<dbReference type="SUPFAM" id="SSF48452">
    <property type="entry name" value="TPR-like"/>
    <property type="match status" value="1"/>
</dbReference>
<dbReference type="EMBL" id="FZNX01000002">
    <property type="protein sequence ID" value="SNR56433.1"/>
    <property type="molecule type" value="Genomic_DNA"/>
</dbReference>
<dbReference type="PROSITE" id="PS50005">
    <property type="entry name" value="TPR"/>
    <property type="match status" value="1"/>
</dbReference>
<reference evidence="3" key="1">
    <citation type="submission" date="2017-06" db="EMBL/GenBank/DDBJ databases">
        <authorList>
            <person name="Varghese N."/>
            <person name="Submissions S."/>
        </authorList>
    </citation>
    <scope>NUCLEOTIDE SEQUENCE [LARGE SCALE GENOMIC DNA]</scope>
    <source>
        <strain evidence="3">DSM 27993</strain>
    </source>
</reference>
<proteinExistence type="predicted"/>
<dbReference type="InterPro" id="IPR019734">
    <property type="entry name" value="TPR_rpt"/>
</dbReference>
<feature type="repeat" description="TPR" evidence="1">
    <location>
        <begin position="69"/>
        <end position="102"/>
    </location>
</feature>
<dbReference type="SUPFAM" id="SSF52096">
    <property type="entry name" value="ClpP/crotonase"/>
    <property type="match status" value="1"/>
</dbReference>
<sequence length="578" mass="65382">MIKLNITSIFLFIFLNISFAFSQQKNINVENPVEYFNKRTEAISLAKSERWKESIIILESLTEQNQDDGDLFYLLGLSYYQTEQYKNAITALKKTLDLGGTILTGIPTGSAPSNDIMIKIAEAYAEDGDKDNALLWLRKGFEARYDEKPFIKGSSAFKSFNEDANFLALFGNDTQKDITREEAWSRDITYLEKRINELRYSSDAISKTDLSKEIIGIKTKIASLSDEQIIFKIIKLFGALGSGHNFILPTSPNKGALKKLPVQFYQFNDGLFIVDAEEGFEQWIGYKVDLIESTPVKEALQKTNAVNARDNDMQILWLGPYYLGLPDVLEGLGIIKNANQVTITLSDKEGKSEKVTMNPVAWQFTGMPILPKLKTGNQPLFLSKKEDNYWLKTLPEHNAMYIQFNVVQQKEELTLLDFNLKLRENIKKSNTQNLILDLRFNSGGDGSIFPPMLKTLIEFEVINPKGKIFVLISRETFSAAQNLLTEITKFTNPILVGEPSGSKPSFIGEAGWFQLPYSGLMGIVASQYHQTYKAEDHRNWIAPHIPVSLSSTDYFTGNDEAMNCIMEIIKTSEIKNKD</sequence>
<evidence type="ECO:0000313" key="2">
    <source>
        <dbReference type="EMBL" id="SNR56433.1"/>
    </source>
</evidence>
<organism evidence="2 3">
    <name type="scientific">Lutibacter flavus</name>
    <dbReference type="NCBI Taxonomy" id="691689"/>
    <lineage>
        <taxon>Bacteria</taxon>
        <taxon>Pseudomonadati</taxon>
        <taxon>Bacteroidota</taxon>
        <taxon>Flavobacteriia</taxon>
        <taxon>Flavobacteriales</taxon>
        <taxon>Flavobacteriaceae</taxon>
        <taxon>Lutibacter</taxon>
    </lineage>
</organism>
<dbReference type="Proteomes" id="UP000198412">
    <property type="component" value="Unassembled WGS sequence"/>
</dbReference>
<keyword evidence="1" id="KW-0802">TPR repeat</keyword>
<gene>
    <name evidence="2" type="ORF">SAMN04488111_1794</name>
</gene>
<dbReference type="Gene3D" id="1.25.40.10">
    <property type="entry name" value="Tetratricopeptide repeat domain"/>
    <property type="match status" value="1"/>
</dbReference>
<dbReference type="AlphaFoldDB" id="A0A238XD44"/>
<dbReference type="InterPro" id="IPR029045">
    <property type="entry name" value="ClpP/crotonase-like_dom_sf"/>
</dbReference>
<dbReference type="Gene3D" id="3.90.226.10">
    <property type="entry name" value="2-enoyl-CoA Hydratase, Chain A, domain 1"/>
    <property type="match status" value="1"/>
</dbReference>
<name>A0A238XD44_9FLAO</name>
<accession>A0A238XD44</accession>
<evidence type="ECO:0000256" key="1">
    <source>
        <dbReference type="PROSITE-ProRule" id="PRU00339"/>
    </source>
</evidence>
<evidence type="ECO:0000313" key="3">
    <source>
        <dbReference type="Proteomes" id="UP000198412"/>
    </source>
</evidence>
<keyword evidence="3" id="KW-1185">Reference proteome</keyword>
<dbReference type="InterPro" id="IPR011990">
    <property type="entry name" value="TPR-like_helical_dom_sf"/>
</dbReference>
<protein>
    <submittedName>
        <fullName evidence="2">Uncharacterized protein</fullName>
    </submittedName>
</protein>